<evidence type="ECO:0000313" key="4">
    <source>
        <dbReference type="Proteomes" id="UP000249757"/>
    </source>
</evidence>
<protein>
    <submittedName>
        <fullName evidence="1">FAP multi-domain protein</fullName>
    </submittedName>
</protein>
<dbReference type="Proteomes" id="UP000245464">
    <property type="component" value="Chromosome 10"/>
</dbReference>
<organism evidence="1 3">
    <name type="scientific">Pyrenophora tritici-repentis</name>
    <dbReference type="NCBI Taxonomy" id="45151"/>
    <lineage>
        <taxon>Eukaryota</taxon>
        <taxon>Fungi</taxon>
        <taxon>Dikarya</taxon>
        <taxon>Ascomycota</taxon>
        <taxon>Pezizomycotina</taxon>
        <taxon>Dothideomycetes</taxon>
        <taxon>Pleosporomycetidae</taxon>
        <taxon>Pleosporales</taxon>
        <taxon>Pleosporineae</taxon>
        <taxon>Pleosporaceae</taxon>
        <taxon>Pyrenophora</taxon>
    </lineage>
</organism>
<proteinExistence type="predicted"/>
<dbReference type="AlphaFoldDB" id="A0A2W1G5P8"/>
<reference evidence="2" key="2">
    <citation type="submission" date="2021-05" db="EMBL/GenBank/DDBJ databases">
        <authorList>
            <person name="Moolhuijzen P.M."/>
            <person name="Moffat C.S."/>
        </authorList>
    </citation>
    <scope>NUCLEOTIDE SEQUENCE</scope>
    <source>
        <strain evidence="2">86-124</strain>
    </source>
</reference>
<dbReference type="EMBL" id="NRDI02000022">
    <property type="protein sequence ID" value="KAI1509064.1"/>
    <property type="molecule type" value="Genomic_DNA"/>
</dbReference>
<evidence type="ECO:0000313" key="3">
    <source>
        <dbReference type="Proteomes" id="UP000245464"/>
    </source>
</evidence>
<evidence type="ECO:0000313" key="2">
    <source>
        <dbReference type="EMBL" id="KAI1509064.1"/>
    </source>
</evidence>
<reference evidence="1" key="1">
    <citation type="journal article" date="2018" name="BMC Genomics">
        <title>Comparative genomics of the wheat fungal pathogen Pyrenophora tritici-repentis reveals chromosomal variations and genome plasticity.</title>
        <authorList>
            <person name="Moolhuijzen P."/>
            <person name="See P.T."/>
            <person name="Hane J.K."/>
            <person name="Shi G."/>
            <person name="Liu Z."/>
            <person name="Oliver R.P."/>
            <person name="Moffat C.S."/>
        </authorList>
    </citation>
    <scope>NUCLEOTIDE SEQUENCE [LARGE SCALE GENOMIC DNA]</scope>
    <source>
        <strain evidence="1">M4</strain>
    </source>
</reference>
<dbReference type="EMBL" id="NQIK02000010">
    <property type="protein sequence ID" value="KAF7565053.1"/>
    <property type="molecule type" value="Genomic_DNA"/>
</dbReference>
<dbReference type="OrthoDB" id="3741380at2759"/>
<dbReference type="OMA" id="FTCKHTT"/>
<dbReference type="Proteomes" id="UP000249757">
    <property type="component" value="Unassembled WGS sequence"/>
</dbReference>
<name>A0A2W1G5P8_9PLEO</name>
<reference evidence="4" key="4">
    <citation type="journal article" date="2022" name="Microb. Genom.">
        <title>A global pangenome for the wheat fungal pathogen Pyrenophora tritici-repentis and prediction of effector protein structural homology.</title>
        <authorList>
            <person name="Moolhuijzen P.M."/>
            <person name="See P.T."/>
            <person name="Shi G."/>
            <person name="Powell H.R."/>
            <person name="Cockram J."/>
            <person name="Jorgensen L.N."/>
            <person name="Benslimane H."/>
            <person name="Strelkov S.E."/>
            <person name="Turner J."/>
            <person name="Liu Z."/>
            <person name="Moffat C.S."/>
        </authorList>
    </citation>
    <scope>NUCLEOTIDE SEQUENCE [LARGE SCALE GENOMIC DNA]</scope>
</reference>
<gene>
    <name evidence="2" type="ORF">Ptr86124_012020</name>
    <name evidence="1" type="ORF">PtrM4_044870</name>
</gene>
<accession>A0A2W1G5P8</accession>
<sequence length="294" mass="33117">MSKPTYLLFPNLPPELRQEIYTYLSTPDNTSTPAQTTSLPLVLKTYTCKHTTIQILPVHHGSAGLLSLPHDIFPEAAEYRTWLLSNAVELCIGVQFTGRVNSFVQADWDRKVETHLNKLVKQHAWLRKVSRYDVKVYWMPKDGPLKSKKGKRVAGRIPNAMVESLTKMMDEGVKRRKGEVRVALVTGVVFVFVSVAQSVRFGLDVFLARGNGGAGFKRVVKEVHNPRVGAHVTDSSFLVSKEKEFVEWVDGTWDQLVMRKTYVDGDEGEAVVTYGQKQPGYSFTHTLMECMGQD</sequence>
<evidence type="ECO:0000313" key="1">
    <source>
        <dbReference type="EMBL" id="KAF7565053.1"/>
    </source>
</evidence>
<keyword evidence="4" id="KW-1185">Reference proteome</keyword>
<reference evidence="2" key="3">
    <citation type="journal article" date="2022" name="bioRxiv">
        <title>A global pangenome for the wheat fungal pathogen Pyrenophora tritici-repentis and prediction of effector protein structural homology.</title>
        <authorList>
            <person name="Moolhuijzen P."/>
            <person name="See P.T."/>
            <person name="Shi G."/>
            <person name="Powell H.R."/>
            <person name="Cockram J."/>
            <person name="Jorgensen L.N."/>
            <person name="Benslimane H."/>
            <person name="Strelkov S.E."/>
            <person name="Turner J."/>
            <person name="Liu Z."/>
            <person name="Moffat C.S."/>
        </authorList>
    </citation>
    <scope>NUCLEOTIDE SEQUENCE</scope>
    <source>
        <strain evidence="2">86-124</strain>
    </source>
</reference>
<comment type="caution">
    <text evidence="1">The sequence shown here is derived from an EMBL/GenBank/DDBJ whole genome shotgun (WGS) entry which is preliminary data.</text>
</comment>